<evidence type="ECO:0000256" key="5">
    <source>
        <dbReference type="ARBA" id="ARBA00023136"/>
    </source>
</evidence>
<dbReference type="EMBL" id="JAULSN010000003">
    <property type="protein sequence ID" value="KAK3376267.1"/>
    <property type="molecule type" value="Genomic_DNA"/>
</dbReference>
<gene>
    <name evidence="8" type="ORF">B0T24DRAFT_618339</name>
</gene>
<dbReference type="PANTHER" id="PTHR31851">
    <property type="entry name" value="FE(2+)/MN(2+) TRANSPORTER PCL1"/>
    <property type="match status" value="1"/>
</dbReference>
<reference evidence="8" key="2">
    <citation type="submission" date="2023-06" db="EMBL/GenBank/DDBJ databases">
        <authorList>
            <consortium name="Lawrence Berkeley National Laboratory"/>
            <person name="Haridas S."/>
            <person name="Hensen N."/>
            <person name="Bonometti L."/>
            <person name="Westerberg I."/>
            <person name="Brannstrom I.O."/>
            <person name="Guillou S."/>
            <person name="Cros-Aarteil S."/>
            <person name="Calhoun S."/>
            <person name="Kuo A."/>
            <person name="Mondo S."/>
            <person name="Pangilinan J."/>
            <person name="Riley R."/>
            <person name="Labutti K."/>
            <person name="Andreopoulos B."/>
            <person name="Lipzen A."/>
            <person name="Chen C."/>
            <person name="Yanf M."/>
            <person name="Daum C."/>
            <person name="Ng V."/>
            <person name="Clum A."/>
            <person name="Steindorff A."/>
            <person name="Ohm R."/>
            <person name="Martin F."/>
            <person name="Silar P."/>
            <person name="Natvig D."/>
            <person name="Lalanne C."/>
            <person name="Gautier V."/>
            <person name="Ament-Velasquez S.L."/>
            <person name="Kruys A."/>
            <person name="Hutchinson M.I."/>
            <person name="Powell A.J."/>
            <person name="Barry K."/>
            <person name="Miller A.N."/>
            <person name="Grigoriev I.V."/>
            <person name="Debuchy R."/>
            <person name="Gladieux P."/>
            <person name="Thoren M.H."/>
            <person name="Johannesson H."/>
        </authorList>
    </citation>
    <scope>NUCLEOTIDE SEQUENCE</scope>
    <source>
        <strain evidence="8">CBS 958.72</strain>
    </source>
</reference>
<dbReference type="AlphaFoldDB" id="A0AAE0KHI6"/>
<organism evidence="8 9">
    <name type="scientific">Lasiosphaeria ovina</name>
    <dbReference type="NCBI Taxonomy" id="92902"/>
    <lineage>
        <taxon>Eukaryota</taxon>
        <taxon>Fungi</taxon>
        <taxon>Dikarya</taxon>
        <taxon>Ascomycota</taxon>
        <taxon>Pezizomycotina</taxon>
        <taxon>Sordariomycetes</taxon>
        <taxon>Sordariomycetidae</taxon>
        <taxon>Sordariales</taxon>
        <taxon>Lasiosphaeriaceae</taxon>
        <taxon>Lasiosphaeria</taxon>
    </lineage>
</organism>
<feature type="transmembrane region" description="Helical" evidence="7">
    <location>
        <begin position="204"/>
        <end position="222"/>
    </location>
</feature>
<keyword evidence="9" id="KW-1185">Reference proteome</keyword>
<feature type="transmembrane region" description="Helical" evidence="7">
    <location>
        <begin position="174"/>
        <end position="198"/>
    </location>
</feature>
<evidence type="ECO:0000256" key="6">
    <source>
        <dbReference type="SAM" id="MobiDB-lite"/>
    </source>
</evidence>
<keyword evidence="4 7" id="KW-1133">Transmembrane helix</keyword>
<sequence>MKRFLADFTLGFADGLTVPFALTAGLSSLGETSTVIYAGMAEICAGSISMGIGGYLAARGSGESQAPETLCSSGNSSHSDDDAEKHPLYSAPQGAEHIDSAADAARAAVVEHLAPLRLPRHLVETAWAHVQEDLQSGGGAEDSAAVLVAALSRRNQSAHPDEDEPAASGSYSSVLAGLSVSAGYLTGGSLPLFPYFFVASVDDGLLWSFLVCVAALFMFGFAKHYLLSEANAGNGGSRVAGRAALTVDWRRLRGGVWEGLQMVVLGSLAALAAVLCVRLFSGLV</sequence>
<evidence type="ECO:0000256" key="1">
    <source>
        <dbReference type="ARBA" id="ARBA00004127"/>
    </source>
</evidence>
<comment type="similarity">
    <text evidence="2">Belongs to the CCC1 family.</text>
</comment>
<dbReference type="Pfam" id="PF01988">
    <property type="entry name" value="VIT1"/>
    <property type="match status" value="1"/>
</dbReference>
<keyword evidence="5 7" id="KW-0472">Membrane</keyword>
<evidence type="ECO:0000256" key="4">
    <source>
        <dbReference type="ARBA" id="ARBA00022989"/>
    </source>
</evidence>
<feature type="compositionally biased region" description="Polar residues" evidence="6">
    <location>
        <begin position="66"/>
        <end position="77"/>
    </location>
</feature>
<evidence type="ECO:0000256" key="7">
    <source>
        <dbReference type="SAM" id="Phobius"/>
    </source>
</evidence>
<evidence type="ECO:0000256" key="2">
    <source>
        <dbReference type="ARBA" id="ARBA00007049"/>
    </source>
</evidence>
<feature type="compositionally biased region" description="Basic and acidic residues" evidence="6">
    <location>
        <begin position="78"/>
        <end position="87"/>
    </location>
</feature>
<proteinExistence type="inferred from homology"/>
<feature type="transmembrane region" description="Helical" evidence="7">
    <location>
        <begin position="260"/>
        <end position="281"/>
    </location>
</feature>
<evidence type="ECO:0000313" key="8">
    <source>
        <dbReference type="EMBL" id="KAK3376267.1"/>
    </source>
</evidence>
<dbReference type="GO" id="GO:0005384">
    <property type="term" value="F:manganese ion transmembrane transporter activity"/>
    <property type="evidence" value="ECO:0007669"/>
    <property type="project" value="InterPro"/>
</dbReference>
<accession>A0AAE0KHI6</accession>
<evidence type="ECO:0000313" key="9">
    <source>
        <dbReference type="Proteomes" id="UP001287356"/>
    </source>
</evidence>
<feature type="region of interest" description="Disordered" evidence="6">
    <location>
        <begin position="66"/>
        <end position="88"/>
    </location>
</feature>
<keyword evidence="3 7" id="KW-0812">Transmembrane</keyword>
<evidence type="ECO:0000256" key="3">
    <source>
        <dbReference type="ARBA" id="ARBA00022692"/>
    </source>
</evidence>
<protein>
    <submittedName>
        <fullName evidence="8">Ccc1 family</fullName>
    </submittedName>
</protein>
<dbReference type="GO" id="GO:0030026">
    <property type="term" value="P:intracellular manganese ion homeostasis"/>
    <property type="evidence" value="ECO:0007669"/>
    <property type="project" value="InterPro"/>
</dbReference>
<comment type="subcellular location">
    <subcellularLocation>
        <location evidence="1">Endomembrane system</location>
        <topology evidence="1">Multi-pass membrane protein</topology>
    </subcellularLocation>
</comment>
<dbReference type="InterPro" id="IPR008217">
    <property type="entry name" value="Ccc1_fam"/>
</dbReference>
<dbReference type="GO" id="GO:0012505">
    <property type="term" value="C:endomembrane system"/>
    <property type="evidence" value="ECO:0007669"/>
    <property type="project" value="UniProtKB-SubCell"/>
</dbReference>
<name>A0AAE0KHI6_9PEZI</name>
<comment type="caution">
    <text evidence="8">The sequence shown here is derived from an EMBL/GenBank/DDBJ whole genome shotgun (WGS) entry which is preliminary data.</text>
</comment>
<dbReference type="Proteomes" id="UP001287356">
    <property type="component" value="Unassembled WGS sequence"/>
</dbReference>
<reference evidence="8" key="1">
    <citation type="journal article" date="2023" name="Mol. Phylogenet. Evol.">
        <title>Genome-scale phylogeny and comparative genomics of the fungal order Sordariales.</title>
        <authorList>
            <person name="Hensen N."/>
            <person name="Bonometti L."/>
            <person name="Westerberg I."/>
            <person name="Brannstrom I.O."/>
            <person name="Guillou S."/>
            <person name="Cros-Aarteil S."/>
            <person name="Calhoun S."/>
            <person name="Haridas S."/>
            <person name="Kuo A."/>
            <person name="Mondo S."/>
            <person name="Pangilinan J."/>
            <person name="Riley R."/>
            <person name="LaButti K."/>
            <person name="Andreopoulos B."/>
            <person name="Lipzen A."/>
            <person name="Chen C."/>
            <person name="Yan M."/>
            <person name="Daum C."/>
            <person name="Ng V."/>
            <person name="Clum A."/>
            <person name="Steindorff A."/>
            <person name="Ohm R.A."/>
            <person name="Martin F."/>
            <person name="Silar P."/>
            <person name="Natvig D.O."/>
            <person name="Lalanne C."/>
            <person name="Gautier V."/>
            <person name="Ament-Velasquez S.L."/>
            <person name="Kruys A."/>
            <person name="Hutchinson M.I."/>
            <person name="Powell A.J."/>
            <person name="Barry K."/>
            <person name="Miller A.N."/>
            <person name="Grigoriev I.V."/>
            <person name="Debuchy R."/>
            <person name="Gladieux P."/>
            <person name="Hiltunen Thoren M."/>
            <person name="Johannesson H."/>
        </authorList>
    </citation>
    <scope>NUCLEOTIDE SEQUENCE</scope>
    <source>
        <strain evidence="8">CBS 958.72</strain>
    </source>
</reference>